<organism evidence="2 3">
    <name type="scientific">Tuber aestivum</name>
    <name type="common">summer truffle</name>
    <dbReference type="NCBI Taxonomy" id="59557"/>
    <lineage>
        <taxon>Eukaryota</taxon>
        <taxon>Fungi</taxon>
        <taxon>Dikarya</taxon>
        <taxon>Ascomycota</taxon>
        <taxon>Pezizomycotina</taxon>
        <taxon>Pezizomycetes</taxon>
        <taxon>Pezizales</taxon>
        <taxon>Tuberaceae</taxon>
        <taxon>Tuber</taxon>
    </lineage>
</organism>
<proteinExistence type="predicted"/>
<dbReference type="EMBL" id="LN891213">
    <property type="protein sequence ID" value="CUS07381.1"/>
    <property type="molecule type" value="Genomic_DNA"/>
</dbReference>
<accession>A0A292PKT6</accession>
<gene>
    <name evidence="2" type="ORF">GSTUAT00008534001</name>
</gene>
<sequence length="103" mass="11613">MAGRRERRERPGNGNRSDANCPIVLPKAYVTCHRNLQDESVEQQSHEYWLAIDHGSTNRESNWNMPLTSLRLHKSLPDNSGITVGGSPHLGRCVIRDPGHSSW</sequence>
<evidence type="ECO:0000313" key="2">
    <source>
        <dbReference type="EMBL" id="CUS07381.1"/>
    </source>
</evidence>
<keyword evidence="3" id="KW-1185">Reference proteome</keyword>
<evidence type="ECO:0000313" key="3">
    <source>
        <dbReference type="Proteomes" id="UP001412239"/>
    </source>
</evidence>
<evidence type="ECO:0000256" key="1">
    <source>
        <dbReference type="SAM" id="MobiDB-lite"/>
    </source>
</evidence>
<dbReference type="Proteomes" id="UP001412239">
    <property type="component" value="Unassembled WGS sequence"/>
</dbReference>
<reference evidence="2" key="1">
    <citation type="submission" date="2015-10" db="EMBL/GenBank/DDBJ databases">
        <authorList>
            <person name="Regsiter A."/>
            <person name="william w."/>
        </authorList>
    </citation>
    <scope>NUCLEOTIDE SEQUENCE</scope>
    <source>
        <strain evidence="2">Montdore</strain>
    </source>
</reference>
<protein>
    <submittedName>
        <fullName evidence="2">Uncharacterized protein</fullName>
    </submittedName>
</protein>
<feature type="compositionally biased region" description="Basic and acidic residues" evidence="1">
    <location>
        <begin position="1"/>
        <end position="11"/>
    </location>
</feature>
<feature type="region of interest" description="Disordered" evidence="1">
    <location>
        <begin position="1"/>
        <end position="20"/>
    </location>
</feature>
<dbReference type="AlphaFoldDB" id="A0A292PKT6"/>
<name>A0A292PKT6_9PEZI</name>